<keyword evidence="13" id="KW-1185">Reference proteome</keyword>
<protein>
    <recommendedName>
        <fullName evidence="3">Swi5-dependent recombination DNA repair protein 1 homolog</fullName>
    </recommendedName>
    <alternativeName>
        <fullName evidence="10">Meiosis protein 5 homolog</fullName>
    </alternativeName>
</protein>
<evidence type="ECO:0000256" key="7">
    <source>
        <dbReference type="ARBA" id="ARBA00023163"/>
    </source>
</evidence>
<name>A0AAV2RTH2_MEGNR</name>
<sequence length="160" mass="18654">MDSSPGKPIEESNTILKDDCIQEVNHDICSRKRKLCESPENPQETKTSENNFKTPKKDYSIIDNQKLIRETQSIIKEKEEIIRKLKLVRTYRNKPETQNLDTITEKWLAVCQEALEDLKVKIKNTVNNETQDQEFSLKMLIEKLGICPQLLKLNEADDCF</sequence>
<evidence type="ECO:0000256" key="10">
    <source>
        <dbReference type="ARBA" id="ARBA00033234"/>
    </source>
</evidence>
<feature type="region of interest" description="Disordered" evidence="11">
    <location>
        <begin position="35"/>
        <end position="56"/>
    </location>
</feature>
<gene>
    <name evidence="12" type="ORF">MNOR_LOCUS28068</name>
</gene>
<dbReference type="GO" id="GO:0003713">
    <property type="term" value="F:transcription coactivator activity"/>
    <property type="evidence" value="ECO:0007669"/>
    <property type="project" value="InterPro"/>
</dbReference>
<evidence type="ECO:0000256" key="4">
    <source>
        <dbReference type="ARBA" id="ARBA00022763"/>
    </source>
</evidence>
<dbReference type="Gene3D" id="6.10.140.1020">
    <property type="match status" value="1"/>
</dbReference>
<evidence type="ECO:0000256" key="6">
    <source>
        <dbReference type="ARBA" id="ARBA00023054"/>
    </source>
</evidence>
<comment type="caution">
    <text evidence="12">The sequence shown here is derived from an EMBL/GenBank/DDBJ whole genome shotgun (WGS) entry which is preliminary data.</text>
</comment>
<evidence type="ECO:0000313" key="12">
    <source>
        <dbReference type="EMBL" id="CAL4137348.1"/>
    </source>
</evidence>
<feature type="non-terminal residue" evidence="12">
    <location>
        <position position="160"/>
    </location>
</feature>
<keyword evidence="9" id="KW-0539">Nucleus</keyword>
<dbReference type="PANTHER" id="PTHR28643">
    <property type="entry name" value="SWI5-DEPENDENT RECOMBINATION DNA REPAIR PROTEIN 1 HOMOLOG"/>
    <property type="match status" value="1"/>
</dbReference>
<evidence type="ECO:0000256" key="11">
    <source>
        <dbReference type="SAM" id="MobiDB-lite"/>
    </source>
</evidence>
<evidence type="ECO:0000256" key="1">
    <source>
        <dbReference type="ARBA" id="ARBA00004123"/>
    </source>
</evidence>
<accession>A0AAV2RTH2</accession>
<feature type="compositionally biased region" description="Polar residues" evidence="11">
    <location>
        <begin position="40"/>
        <end position="53"/>
    </location>
</feature>
<dbReference type="Pfam" id="PF10376">
    <property type="entry name" value="Mei5"/>
    <property type="match status" value="1"/>
</dbReference>
<keyword evidence="4" id="KW-0227">DNA damage</keyword>
<reference evidence="12 13" key="1">
    <citation type="submission" date="2024-05" db="EMBL/GenBank/DDBJ databases">
        <authorList>
            <person name="Wallberg A."/>
        </authorList>
    </citation>
    <scope>NUCLEOTIDE SEQUENCE [LARGE SCALE GENOMIC DNA]</scope>
</reference>
<dbReference type="GO" id="GO:0000724">
    <property type="term" value="P:double-strand break repair via homologous recombination"/>
    <property type="evidence" value="ECO:0007669"/>
    <property type="project" value="InterPro"/>
</dbReference>
<keyword evidence="8" id="KW-0234">DNA repair</keyword>
<keyword evidence="6" id="KW-0175">Coiled coil</keyword>
<dbReference type="EMBL" id="CAXKWB010030342">
    <property type="protein sequence ID" value="CAL4137348.1"/>
    <property type="molecule type" value="Genomic_DNA"/>
</dbReference>
<dbReference type="InterPro" id="IPR042429">
    <property type="entry name" value="SFR1"/>
</dbReference>
<dbReference type="AlphaFoldDB" id="A0AAV2RTH2"/>
<evidence type="ECO:0000313" key="13">
    <source>
        <dbReference type="Proteomes" id="UP001497623"/>
    </source>
</evidence>
<comment type="subcellular location">
    <subcellularLocation>
        <location evidence="1">Nucleus</location>
    </subcellularLocation>
</comment>
<comment type="similarity">
    <text evidence="2">Belongs to the SFR1/MEI5 family.</text>
</comment>
<dbReference type="GO" id="GO:0032798">
    <property type="term" value="C:Swi5-Sfr1 complex"/>
    <property type="evidence" value="ECO:0007669"/>
    <property type="project" value="InterPro"/>
</dbReference>
<dbReference type="InterPro" id="IPR018468">
    <property type="entry name" value="SFR1/Mei5"/>
</dbReference>
<evidence type="ECO:0000256" key="9">
    <source>
        <dbReference type="ARBA" id="ARBA00023242"/>
    </source>
</evidence>
<evidence type="ECO:0000256" key="3">
    <source>
        <dbReference type="ARBA" id="ARBA00014688"/>
    </source>
</evidence>
<organism evidence="12 13">
    <name type="scientific">Meganyctiphanes norvegica</name>
    <name type="common">Northern krill</name>
    <name type="synonym">Thysanopoda norvegica</name>
    <dbReference type="NCBI Taxonomy" id="48144"/>
    <lineage>
        <taxon>Eukaryota</taxon>
        <taxon>Metazoa</taxon>
        <taxon>Ecdysozoa</taxon>
        <taxon>Arthropoda</taxon>
        <taxon>Crustacea</taxon>
        <taxon>Multicrustacea</taxon>
        <taxon>Malacostraca</taxon>
        <taxon>Eumalacostraca</taxon>
        <taxon>Eucarida</taxon>
        <taxon>Euphausiacea</taxon>
        <taxon>Euphausiidae</taxon>
        <taxon>Meganyctiphanes</taxon>
    </lineage>
</organism>
<dbReference type="PANTHER" id="PTHR28643:SF1">
    <property type="entry name" value="SWI5-DEPENDENT RECOMBINATION DNA REPAIR PROTEIN 1 HOMOLOG"/>
    <property type="match status" value="1"/>
</dbReference>
<proteinExistence type="inferred from homology"/>
<keyword evidence="7" id="KW-0804">Transcription</keyword>
<evidence type="ECO:0000256" key="5">
    <source>
        <dbReference type="ARBA" id="ARBA00023015"/>
    </source>
</evidence>
<dbReference type="Proteomes" id="UP001497623">
    <property type="component" value="Unassembled WGS sequence"/>
</dbReference>
<evidence type="ECO:0000256" key="2">
    <source>
        <dbReference type="ARBA" id="ARBA00008729"/>
    </source>
</evidence>
<evidence type="ECO:0000256" key="8">
    <source>
        <dbReference type="ARBA" id="ARBA00023204"/>
    </source>
</evidence>
<keyword evidence="5" id="KW-0805">Transcription regulation</keyword>